<dbReference type="AlphaFoldDB" id="G5ERN1"/>
<proteinExistence type="predicted"/>
<accession>G5ERN1</accession>
<evidence type="ECO:0000313" key="2">
    <source>
        <dbReference type="Proteomes" id="UP000004897"/>
    </source>
</evidence>
<gene>
    <name evidence="1" type="ORF">HMPREF0737_00941</name>
</gene>
<reference evidence="1 2" key="1">
    <citation type="submission" date="2011-08" db="EMBL/GenBank/DDBJ databases">
        <title>The Genome Sequence of Rothia mucilaginosa M508.</title>
        <authorList>
            <consortium name="The Broad Institute Genome Sequencing Platform"/>
            <consortium name="The Broad Institute Genome Sequencing Center for Infectious Disease"/>
            <person name="Earl A."/>
            <person name="Ward D."/>
            <person name="Feldgarden M."/>
            <person name="Gevers D."/>
            <person name="Sibley C.D."/>
            <person name="Field T.R."/>
            <person name="Grinwis M."/>
            <person name="Eshaghurshan C.S."/>
            <person name="Surette M.G."/>
            <person name="Young S.K."/>
            <person name="Zeng Q."/>
            <person name="Gargeya S."/>
            <person name="Fitzgerald M."/>
            <person name="Haas B."/>
            <person name="Abouelleil A."/>
            <person name="Alvarado L."/>
            <person name="Arachchi H.M."/>
            <person name="Berlin A."/>
            <person name="Brown A."/>
            <person name="Chapman S.B."/>
            <person name="Chen Z."/>
            <person name="Dunbar C."/>
            <person name="Freedman E."/>
            <person name="Gearin G."/>
            <person name="Gellesch M."/>
            <person name="Goldberg J."/>
            <person name="Griggs A."/>
            <person name="Gujja S."/>
            <person name="Heiman D."/>
            <person name="Howarth C."/>
            <person name="Larson L."/>
            <person name="Lui A."/>
            <person name="MacDonald P.J.P."/>
            <person name="Montmayeur A."/>
            <person name="Murphy C."/>
            <person name="Neiman D."/>
            <person name="Pearson M."/>
            <person name="Priest M."/>
            <person name="Roberts A."/>
            <person name="Saif S."/>
            <person name="Shea T."/>
            <person name="Shenoy N."/>
            <person name="Sisk P."/>
            <person name="Stolte C."/>
            <person name="Sykes S."/>
            <person name="Wortman J."/>
            <person name="Nusbaum C."/>
            <person name="Birren B."/>
        </authorList>
    </citation>
    <scope>NUCLEOTIDE SEQUENCE [LARGE SCALE GENOMIC DNA]</scope>
    <source>
        <strain evidence="1 2">M508</strain>
    </source>
</reference>
<sequence>MSNSVFSSLLKLSEYGCGLLVTGAHDRLTKIIYNTIR</sequence>
<dbReference type="EMBL" id="ACSB01000008">
    <property type="protein sequence ID" value="EHB87818.1"/>
    <property type="molecule type" value="Genomic_DNA"/>
</dbReference>
<dbReference type="HOGENOM" id="CLU_3348204_0_0_11"/>
<dbReference type="Proteomes" id="UP000004897">
    <property type="component" value="Unassembled WGS sequence"/>
</dbReference>
<protein>
    <submittedName>
        <fullName evidence="1">Uncharacterized protein</fullName>
    </submittedName>
</protein>
<evidence type="ECO:0000313" key="1">
    <source>
        <dbReference type="EMBL" id="EHB87818.1"/>
    </source>
</evidence>
<comment type="caution">
    <text evidence="1">The sequence shown here is derived from an EMBL/GenBank/DDBJ whole genome shotgun (WGS) entry which is preliminary data.</text>
</comment>
<name>G5ERN1_9MICC</name>
<organism evidence="1 2">
    <name type="scientific">Rothia mucilaginosa M508</name>
    <dbReference type="NCBI Taxonomy" id="563033"/>
    <lineage>
        <taxon>Bacteria</taxon>
        <taxon>Bacillati</taxon>
        <taxon>Actinomycetota</taxon>
        <taxon>Actinomycetes</taxon>
        <taxon>Micrococcales</taxon>
        <taxon>Micrococcaceae</taxon>
        <taxon>Rothia</taxon>
    </lineage>
</organism>